<evidence type="ECO:0000313" key="12">
    <source>
        <dbReference type="EMBL" id="KAJ3561740.1"/>
    </source>
</evidence>
<keyword evidence="8" id="KW-0503">Monooxygenase</keyword>
<dbReference type="GO" id="GO:0046872">
    <property type="term" value="F:metal ion binding"/>
    <property type="evidence" value="ECO:0007669"/>
    <property type="project" value="UniProtKB-KW"/>
</dbReference>
<dbReference type="Proteomes" id="UP001213000">
    <property type="component" value="Unassembled WGS sequence"/>
</dbReference>
<keyword evidence="9" id="KW-1015">Disulfide bond</keyword>
<evidence type="ECO:0000256" key="3">
    <source>
        <dbReference type="ARBA" id="ARBA00022525"/>
    </source>
</evidence>
<protein>
    <submittedName>
        <fullName evidence="12">Uncharacterized protein</fullName>
    </submittedName>
</protein>
<comment type="cofactor">
    <cofactor evidence="1">
        <name>Cu(2+)</name>
        <dbReference type="ChEBI" id="CHEBI:29036"/>
    </cofactor>
</comment>
<accession>A0AAD5VJD8</accession>
<comment type="similarity">
    <text evidence="11">Belongs to the polysaccharide monooxygenase AA14 family.</text>
</comment>
<evidence type="ECO:0000256" key="6">
    <source>
        <dbReference type="ARBA" id="ARBA00023002"/>
    </source>
</evidence>
<sequence length="337" mass="36582">MLKIKHANQFWSSIIAFIVIFLCDTAFCHIAAWTKGTYCLNGTTPGVDDENTHLIVDPLYQLNFSDWWMHHVDNCDQFPPDPGDFLEIPALGAFTVEHAANRAFTTLSYNGTNIATYPDGQDHPGLENSQECIQQPNIHTQNESMAAGSAFAISYTSNLSEVNPTNLVVFSVLYNTPWRRLATYTAPRLPPCPDGGCICAVPNGCGTPNMYMHPLKCNVTGQTGNLSLAQPKPPVWCEGNISACTSGPKQMIYWNQLEGNNIAVSGQDLSGAPKSPGYNMKCGFADGPQNDIFTQNDTGGPTPPPDLSAALKSWHRDGRVIALVYVLATVLLSLGVT</sequence>
<dbReference type="EMBL" id="JANIEX010000960">
    <property type="protein sequence ID" value="KAJ3561740.1"/>
    <property type="molecule type" value="Genomic_DNA"/>
</dbReference>
<evidence type="ECO:0000256" key="7">
    <source>
        <dbReference type="ARBA" id="ARBA00023008"/>
    </source>
</evidence>
<keyword evidence="4" id="KW-0479">Metal-binding</keyword>
<keyword evidence="6" id="KW-0560">Oxidoreductase</keyword>
<gene>
    <name evidence="12" type="ORF">NP233_g10008</name>
</gene>
<evidence type="ECO:0000256" key="9">
    <source>
        <dbReference type="ARBA" id="ARBA00023157"/>
    </source>
</evidence>
<evidence type="ECO:0000256" key="4">
    <source>
        <dbReference type="ARBA" id="ARBA00022723"/>
    </source>
</evidence>
<evidence type="ECO:0000256" key="8">
    <source>
        <dbReference type="ARBA" id="ARBA00023033"/>
    </source>
</evidence>
<keyword evidence="7" id="KW-0186">Copper</keyword>
<dbReference type="GO" id="GO:0005576">
    <property type="term" value="C:extracellular region"/>
    <property type="evidence" value="ECO:0007669"/>
    <property type="project" value="UniProtKB-SubCell"/>
</dbReference>
<evidence type="ECO:0000256" key="1">
    <source>
        <dbReference type="ARBA" id="ARBA00001973"/>
    </source>
</evidence>
<dbReference type="InterPro" id="IPR054497">
    <property type="entry name" value="LPMO_AA14"/>
</dbReference>
<evidence type="ECO:0000256" key="2">
    <source>
        <dbReference type="ARBA" id="ARBA00004613"/>
    </source>
</evidence>
<name>A0AAD5VJD8_9AGAR</name>
<keyword evidence="3" id="KW-0964">Secreted</keyword>
<dbReference type="Pfam" id="PF22810">
    <property type="entry name" value="LPMO_AA14"/>
    <property type="match status" value="1"/>
</dbReference>
<keyword evidence="5" id="KW-0732">Signal</keyword>
<comment type="subcellular location">
    <subcellularLocation>
        <location evidence="2">Secreted</location>
    </subcellularLocation>
</comment>
<comment type="caution">
    <text evidence="12">The sequence shown here is derived from an EMBL/GenBank/DDBJ whole genome shotgun (WGS) entry which is preliminary data.</text>
</comment>
<evidence type="ECO:0000256" key="10">
    <source>
        <dbReference type="ARBA" id="ARBA00023180"/>
    </source>
</evidence>
<dbReference type="AlphaFoldDB" id="A0AAD5VJD8"/>
<evidence type="ECO:0000256" key="11">
    <source>
        <dbReference type="ARBA" id="ARBA00046340"/>
    </source>
</evidence>
<evidence type="ECO:0000313" key="13">
    <source>
        <dbReference type="Proteomes" id="UP001213000"/>
    </source>
</evidence>
<organism evidence="12 13">
    <name type="scientific">Leucocoprinus birnbaumii</name>
    <dbReference type="NCBI Taxonomy" id="56174"/>
    <lineage>
        <taxon>Eukaryota</taxon>
        <taxon>Fungi</taxon>
        <taxon>Dikarya</taxon>
        <taxon>Basidiomycota</taxon>
        <taxon>Agaricomycotina</taxon>
        <taxon>Agaricomycetes</taxon>
        <taxon>Agaricomycetidae</taxon>
        <taxon>Agaricales</taxon>
        <taxon>Agaricineae</taxon>
        <taxon>Agaricaceae</taxon>
        <taxon>Leucocoprinus</taxon>
    </lineage>
</organism>
<keyword evidence="13" id="KW-1185">Reference proteome</keyword>
<dbReference type="GO" id="GO:0004497">
    <property type="term" value="F:monooxygenase activity"/>
    <property type="evidence" value="ECO:0007669"/>
    <property type="project" value="UniProtKB-KW"/>
</dbReference>
<keyword evidence="10" id="KW-0325">Glycoprotein</keyword>
<reference evidence="12" key="1">
    <citation type="submission" date="2022-07" db="EMBL/GenBank/DDBJ databases">
        <title>Genome Sequence of Leucocoprinus birnbaumii.</title>
        <authorList>
            <person name="Buettner E."/>
        </authorList>
    </citation>
    <scope>NUCLEOTIDE SEQUENCE</scope>
    <source>
        <strain evidence="12">VT141</strain>
    </source>
</reference>
<proteinExistence type="inferred from homology"/>
<evidence type="ECO:0000256" key="5">
    <source>
        <dbReference type="ARBA" id="ARBA00022729"/>
    </source>
</evidence>